<comment type="subcellular location">
    <subcellularLocation>
        <location evidence="1">Cytoplasm</location>
        <location evidence="1">Cytosol</location>
    </subcellularLocation>
</comment>
<evidence type="ECO:0000256" key="2">
    <source>
        <dbReference type="ARBA" id="ARBA00022490"/>
    </source>
</evidence>
<name>Q3J8M5_NITOC</name>
<keyword evidence="2" id="KW-0963">Cytoplasm</keyword>
<sequence length="117" mass="13689">MTLSTVTERSVLETQGIEDILDTLLAISQKMLLKAQESAWQELAELQLERDEMLRYSFSQEQRLDTPSFPPQRLEHLLLLNEEIVTLCQQERDRFSQGVKELQRGSHACDIYRGYIF</sequence>
<dbReference type="KEGG" id="noc:Noc_2363"/>
<proteinExistence type="predicted"/>
<dbReference type="InterPro" id="IPR008622">
    <property type="entry name" value="FliT"/>
</dbReference>
<dbReference type="AlphaFoldDB" id="Q3J8M5"/>
<evidence type="ECO:0000313" key="7">
    <source>
        <dbReference type="Proteomes" id="UP000006838"/>
    </source>
</evidence>
<protein>
    <recommendedName>
        <fullName evidence="5">Flagellar protein FliT</fullName>
    </recommendedName>
</protein>
<keyword evidence="4" id="KW-0143">Chaperone</keyword>
<keyword evidence="7" id="KW-1185">Reference proteome</keyword>
<dbReference type="Pfam" id="PF05400">
    <property type="entry name" value="FliT"/>
    <property type="match status" value="1"/>
</dbReference>
<evidence type="ECO:0000256" key="1">
    <source>
        <dbReference type="ARBA" id="ARBA00004514"/>
    </source>
</evidence>
<dbReference type="EMBL" id="CP000127">
    <property type="protein sequence ID" value="ABA58821.1"/>
    <property type="molecule type" value="Genomic_DNA"/>
</dbReference>
<dbReference type="GO" id="GO:0044781">
    <property type="term" value="P:bacterial-type flagellum organization"/>
    <property type="evidence" value="ECO:0007669"/>
    <property type="project" value="UniProtKB-KW"/>
</dbReference>
<organism evidence="6 7">
    <name type="scientific">Nitrosococcus oceani (strain ATCC 19707 / BCRC 17464 / JCM 30415 / NCIMB 11848 / C-107)</name>
    <dbReference type="NCBI Taxonomy" id="323261"/>
    <lineage>
        <taxon>Bacteria</taxon>
        <taxon>Pseudomonadati</taxon>
        <taxon>Pseudomonadota</taxon>
        <taxon>Gammaproteobacteria</taxon>
        <taxon>Chromatiales</taxon>
        <taxon>Chromatiaceae</taxon>
        <taxon>Nitrosococcus</taxon>
    </lineage>
</organism>
<dbReference type="STRING" id="323261.Noc_2363"/>
<dbReference type="Gene3D" id="1.20.58.380">
    <property type="entry name" value="Flagellar protein flit"/>
    <property type="match status" value="1"/>
</dbReference>
<dbReference type="Proteomes" id="UP000006838">
    <property type="component" value="Chromosome"/>
</dbReference>
<evidence type="ECO:0000256" key="3">
    <source>
        <dbReference type="ARBA" id="ARBA00022795"/>
    </source>
</evidence>
<evidence type="ECO:0000256" key="5">
    <source>
        <dbReference type="ARBA" id="ARBA00093797"/>
    </source>
</evidence>
<evidence type="ECO:0000313" key="6">
    <source>
        <dbReference type="EMBL" id="ABA58821.1"/>
    </source>
</evidence>
<dbReference type="RefSeq" id="WP_011330940.1">
    <property type="nucleotide sequence ID" value="NC_007484.1"/>
</dbReference>
<dbReference type="HOGENOM" id="CLU_2082324_0_0_6"/>
<gene>
    <name evidence="6" type="ordered locus">Noc_2363</name>
</gene>
<keyword evidence="3" id="KW-1005">Bacterial flagellum biogenesis</keyword>
<evidence type="ECO:0000256" key="4">
    <source>
        <dbReference type="ARBA" id="ARBA00023186"/>
    </source>
</evidence>
<accession>Q3J8M5</accession>
<dbReference type="InParanoid" id="Q3J8M5"/>
<reference evidence="7" key="1">
    <citation type="journal article" date="2006" name="Appl. Environ. Microbiol.">
        <title>Complete genome sequence of the marine, chemolithoautotrophic, ammonia-oxidizing bacterium Nitrosococcus oceani ATCC 19707.</title>
        <authorList>
            <person name="Klotz M.G."/>
            <person name="Arp D.J."/>
            <person name="Chain P.S.G."/>
            <person name="El-Sheikh A.F."/>
            <person name="Hauser L.J."/>
            <person name="Hommes N.G."/>
            <person name="Larimer F.W."/>
            <person name="Malfatti S.A."/>
            <person name="Norton J.M."/>
            <person name="Poret-Peterson A.T."/>
            <person name="Vergez L.M."/>
            <person name="Ward B.B."/>
        </authorList>
    </citation>
    <scope>NUCLEOTIDE SEQUENCE [LARGE SCALE GENOMIC DNA]</scope>
    <source>
        <strain evidence="7">ATCC 19707 / BCRC 17464 / NCIMB 11848 / C-107</strain>
    </source>
</reference>